<dbReference type="UniPathway" id="UPA00557">
    <property type="reaction ID" value="UER00614"/>
</dbReference>
<evidence type="ECO:0000256" key="11">
    <source>
        <dbReference type="ARBA" id="ARBA00022692"/>
    </source>
</evidence>
<dbReference type="PROSITE" id="PS01315">
    <property type="entry name" value="CDS"/>
    <property type="match status" value="1"/>
</dbReference>
<dbReference type="Pfam" id="PF01148">
    <property type="entry name" value="CTP_transf_1"/>
    <property type="match status" value="1"/>
</dbReference>
<evidence type="ECO:0000256" key="14">
    <source>
        <dbReference type="ARBA" id="ARBA00023098"/>
    </source>
</evidence>
<feature type="transmembrane region" description="Helical" evidence="19">
    <location>
        <begin position="183"/>
        <end position="205"/>
    </location>
</feature>
<dbReference type="GO" id="GO:0004605">
    <property type="term" value="F:phosphatidate cytidylyltransferase activity"/>
    <property type="evidence" value="ECO:0007669"/>
    <property type="project" value="UniProtKB-EC"/>
</dbReference>
<keyword evidence="13 19" id="KW-1133">Transmembrane helix</keyword>
<evidence type="ECO:0000256" key="1">
    <source>
        <dbReference type="ARBA" id="ARBA00001698"/>
    </source>
</evidence>
<keyword evidence="16" id="KW-0594">Phospholipid biosynthesis</keyword>
<evidence type="ECO:0000256" key="4">
    <source>
        <dbReference type="ARBA" id="ARBA00005189"/>
    </source>
</evidence>
<comment type="subcellular location">
    <subcellularLocation>
        <location evidence="2">Cell membrane</location>
        <topology evidence="2">Multi-pass membrane protein</topology>
    </subcellularLocation>
</comment>
<keyword evidence="12 18" id="KW-0548">Nucleotidyltransferase</keyword>
<keyword evidence="14" id="KW-0443">Lipid metabolism</keyword>
<evidence type="ECO:0000256" key="6">
    <source>
        <dbReference type="ARBA" id="ARBA00012487"/>
    </source>
</evidence>
<evidence type="ECO:0000256" key="19">
    <source>
        <dbReference type="SAM" id="Phobius"/>
    </source>
</evidence>
<protein>
    <recommendedName>
        <fullName evidence="7 18">Phosphatidate cytidylyltransferase</fullName>
        <ecNumber evidence="6 18">2.7.7.41</ecNumber>
    </recommendedName>
</protein>
<evidence type="ECO:0000256" key="13">
    <source>
        <dbReference type="ARBA" id="ARBA00022989"/>
    </source>
</evidence>
<comment type="catalytic activity">
    <reaction evidence="1 18">
        <text>a 1,2-diacyl-sn-glycero-3-phosphate + CTP + H(+) = a CDP-1,2-diacyl-sn-glycerol + diphosphate</text>
        <dbReference type="Rhea" id="RHEA:16229"/>
        <dbReference type="ChEBI" id="CHEBI:15378"/>
        <dbReference type="ChEBI" id="CHEBI:33019"/>
        <dbReference type="ChEBI" id="CHEBI:37563"/>
        <dbReference type="ChEBI" id="CHEBI:58332"/>
        <dbReference type="ChEBI" id="CHEBI:58608"/>
        <dbReference type="EC" id="2.7.7.41"/>
    </reaction>
</comment>
<dbReference type="KEGG" id="vfa:MM35RIKEN_02050"/>
<dbReference type="GO" id="GO:0016024">
    <property type="term" value="P:CDP-diacylglycerol biosynthetic process"/>
    <property type="evidence" value="ECO:0007669"/>
    <property type="project" value="UniProtKB-UniPathway"/>
</dbReference>
<keyword evidence="9" id="KW-0444">Lipid biosynthesis</keyword>
<evidence type="ECO:0000256" key="17">
    <source>
        <dbReference type="ARBA" id="ARBA00023264"/>
    </source>
</evidence>
<feature type="transmembrane region" description="Helical" evidence="19">
    <location>
        <begin position="115"/>
        <end position="135"/>
    </location>
</feature>
<keyword evidence="17" id="KW-1208">Phospholipid metabolism</keyword>
<keyword evidence="15 19" id="KW-0472">Membrane</keyword>
<name>A0A810PZU7_9FIRM</name>
<comment type="similarity">
    <text evidence="5 18">Belongs to the CDS family.</text>
</comment>
<evidence type="ECO:0000256" key="5">
    <source>
        <dbReference type="ARBA" id="ARBA00010185"/>
    </source>
</evidence>
<dbReference type="AlphaFoldDB" id="A0A810PZU7"/>
<evidence type="ECO:0000256" key="16">
    <source>
        <dbReference type="ARBA" id="ARBA00023209"/>
    </source>
</evidence>
<evidence type="ECO:0000256" key="2">
    <source>
        <dbReference type="ARBA" id="ARBA00004651"/>
    </source>
</evidence>
<evidence type="ECO:0000256" key="9">
    <source>
        <dbReference type="ARBA" id="ARBA00022516"/>
    </source>
</evidence>
<organism evidence="20 21">
    <name type="scientific">Vescimonas fastidiosa</name>
    <dbReference type="NCBI Taxonomy" id="2714353"/>
    <lineage>
        <taxon>Bacteria</taxon>
        <taxon>Bacillati</taxon>
        <taxon>Bacillota</taxon>
        <taxon>Clostridia</taxon>
        <taxon>Eubacteriales</taxon>
        <taxon>Oscillospiraceae</taxon>
        <taxon>Vescimonas</taxon>
    </lineage>
</organism>
<dbReference type="GO" id="GO:0005886">
    <property type="term" value="C:plasma membrane"/>
    <property type="evidence" value="ECO:0007669"/>
    <property type="project" value="UniProtKB-SubCell"/>
</dbReference>
<comment type="pathway">
    <text evidence="4">Lipid metabolism.</text>
</comment>
<dbReference type="EC" id="2.7.7.41" evidence="6 18"/>
<sequence length="278" mass="29374">MKQRILVAVVGIPLLLLVLCWAPHWATAALLAALGIIGAHELLAAVCGPEKTKQLWVLAGALAVLTVFSTYAGMDEYKKTVLAAAPWLLCAGVALLFFLAVRWYGRENAIAFQDICAVLLGGVAIPLAMSCLLRLRLLTYGGGLVLMPLVAAFMSDSAALFTGMACGKHKLAPKASPKKTVEGAVGGLAGGVLGMIVFRIVFFFVTVEPLPIGWCMVIGLVGAFMGQLGDLSFSIIKRQFGIKDYGRLLPGHGGVLDRFDSVIFAAPVVWMIAVSVGM</sequence>
<keyword evidence="10 18" id="KW-0808">Transferase</keyword>
<dbReference type="Proteomes" id="UP000681343">
    <property type="component" value="Chromosome"/>
</dbReference>
<keyword evidence="8" id="KW-1003">Cell membrane</keyword>
<evidence type="ECO:0000256" key="3">
    <source>
        <dbReference type="ARBA" id="ARBA00005119"/>
    </source>
</evidence>
<evidence type="ECO:0000256" key="8">
    <source>
        <dbReference type="ARBA" id="ARBA00022475"/>
    </source>
</evidence>
<feature type="transmembrane region" description="Helical" evidence="19">
    <location>
        <begin position="141"/>
        <end position="162"/>
    </location>
</feature>
<keyword evidence="21" id="KW-1185">Reference proteome</keyword>
<evidence type="ECO:0000313" key="20">
    <source>
        <dbReference type="EMBL" id="BCK78013.1"/>
    </source>
</evidence>
<reference evidence="20" key="1">
    <citation type="submission" date="2020-09" db="EMBL/GenBank/DDBJ databases">
        <title>New species isolated from human feces.</title>
        <authorList>
            <person name="Kitahara M."/>
            <person name="Shigeno Y."/>
            <person name="Shime M."/>
            <person name="Matsumoto Y."/>
            <person name="Nakamura S."/>
            <person name="Motooka D."/>
            <person name="Fukuoka S."/>
            <person name="Nishikawa H."/>
            <person name="Benno Y."/>
        </authorList>
    </citation>
    <scope>NUCLEOTIDE SEQUENCE</scope>
    <source>
        <strain evidence="20">MM35</strain>
    </source>
</reference>
<dbReference type="InterPro" id="IPR000374">
    <property type="entry name" value="PC_trans"/>
</dbReference>
<feature type="transmembrane region" description="Helical" evidence="19">
    <location>
        <begin position="80"/>
        <end position="103"/>
    </location>
</feature>
<gene>
    <name evidence="20" type="ORF">MM35RIKEN_02050</name>
</gene>
<feature type="transmembrane region" description="Helical" evidence="19">
    <location>
        <begin position="30"/>
        <end position="48"/>
    </location>
</feature>
<dbReference type="RefSeq" id="WP_212818550.1">
    <property type="nucleotide sequence ID" value="NZ_AP023415.1"/>
</dbReference>
<dbReference type="PANTHER" id="PTHR46382:SF1">
    <property type="entry name" value="PHOSPHATIDATE CYTIDYLYLTRANSFERASE"/>
    <property type="match status" value="1"/>
</dbReference>
<dbReference type="EMBL" id="AP023415">
    <property type="protein sequence ID" value="BCK78013.1"/>
    <property type="molecule type" value="Genomic_DNA"/>
</dbReference>
<evidence type="ECO:0000256" key="12">
    <source>
        <dbReference type="ARBA" id="ARBA00022695"/>
    </source>
</evidence>
<feature type="transmembrane region" description="Helical" evidence="19">
    <location>
        <begin position="55"/>
        <end position="74"/>
    </location>
</feature>
<evidence type="ECO:0000256" key="18">
    <source>
        <dbReference type="RuleBase" id="RU003938"/>
    </source>
</evidence>
<keyword evidence="11 18" id="KW-0812">Transmembrane</keyword>
<evidence type="ECO:0000256" key="15">
    <source>
        <dbReference type="ARBA" id="ARBA00023136"/>
    </source>
</evidence>
<comment type="pathway">
    <text evidence="3 18">Phospholipid metabolism; CDP-diacylglycerol biosynthesis; CDP-diacylglycerol from sn-glycerol 3-phosphate: step 3/3.</text>
</comment>
<accession>A0A810PZU7</accession>
<evidence type="ECO:0000313" key="21">
    <source>
        <dbReference type="Proteomes" id="UP000681343"/>
    </source>
</evidence>
<evidence type="ECO:0000256" key="10">
    <source>
        <dbReference type="ARBA" id="ARBA00022679"/>
    </source>
</evidence>
<dbReference type="PANTHER" id="PTHR46382">
    <property type="entry name" value="PHOSPHATIDATE CYTIDYLYLTRANSFERASE"/>
    <property type="match status" value="1"/>
</dbReference>
<evidence type="ECO:0000256" key="7">
    <source>
        <dbReference type="ARBA" id="ARBA00019373"/>
    </source>
</evidence>
<proteinExistence type="inferred from homology"/>
<feature type="transmembrane region" description="Helical" evidence="19">
    <location>
        <begin position="211"/>
        <end position="233"/>
    </location>
</feature>